<evidence type="ECO:0000256" key="12">
    <source>
        <dbReference type="RuleBase" id="RU010713"/>
    </source>
</evidence>
<dbReference type="GO" id="GO:0005243">
    <property type="term" value="F:gap junction channel activity"/>
    <property type="evidence" value="ECO:0007669"/>
    <property type="project" value="TreeGrafter"/>
</dbReference>
<organism evidence="13 14">
    <name type="scientific">Aphidius gifuensis</name>
    <name type="common">Parasitoid wasp</name>
    <dbReference type="NCBI Taxonomy" id="684658"/>
    <lineage>
        <taxon>Eukaryota</taxon>
        <taxon>Metazoa</taxon>
        <taxon>Ecdysozoa</taxon>
        <taxon>Arthropoda</taxon>
        <taxon>Hexapoda</taxon>
        <taxon>Insecta</taxon>
        <taxon>Pterygota</taxon>
        <taxon>Neoptera</taxon>
        <taxon>Endopterygota</taxon>
        <taxon>Hymenoptera</taxon>
        <taxon>Apocrita</taxon>
        <taxon>Ichneumonoidea</taxon>
        <taxon>Braconidae</taxon>
        <taxon>Aphidiinae</taxon>
        <taxon>Aphidius</taxon>
    </lineage>
</organism>
<evidence type="ECO:0000256" key="1">
    <source>
        <dbReference type="ARBA" id="ARBA00004610"/>
    </source>
</evidence>
<evidence type="ECO:0000256" key="4">
    <source>
        <dbReference type="ARBA" id="ARBA00022475"/>
    </source>
</evidence>
<accession>A0A835CUS3</accession>
<evidence type="ECO:0000256" key="3">
    <source>
        <dbReference type="ARBA" id="ARBA00022448"/>
    </source>
</evidence>
<comment type="similarity">
    <text evidence="12">Belongs to the pannexin family.</text>
</comment>
<comment type="function">
    <text evidence="12">Structural component of the gap junctions.</text>
</comment>
<keyword evidence="10 12" id="KW-0472">Membrane</keyword>
<comment type="caution">
    <text evidence="12">Lacks conserved residue(s) required for the propagation of feature annotation.</text>
</comment>
<comment type="caution">
    <text evidence="13">The sequence shown here is derived from an EMBL/GenBank/DDBJ whole genome shotgun (WGS) entry which is preliminary data.</text>
</comment>
<keyword evidence="3 12" id="KW-0813">Transport</keyword>
<dbReference type="InterPro" id="IPR000990">
    <property type="entry name" value="Innexin"/>
</dbReference>
<dbReference type="PROSITE" id="PS51013">
    <property type="entry name" value="PANNEXIN"/>
    <property type="match status" value="1"/>
</dbReference>
<keyword evidence="7" id="KW-0965">Cell junction</keyword>
<dbReference type="AlphaFoldDB" id="A0A835CUS3"/>
<feature type="transmembrane region" description="Helical" evidence="12">
    <location>
        <begin position="176"/>
        <end position="203"/>
    </location>
</feature>
<evidence type="ECO:0000256" key="5">
    <source>
        <dbReference type="ARBA" id="ARBA00022692"/>
    </source>
</evidence>
<evidence type="ECO:0000256" key="6">
    <source>
        <dbReference type="ARBA" id="ARBA00022868"/>
    </source>
</evidence>
<evidence type="ECO:0000313" key="13">
    <source>
        <dbReference type="EMBL" id="KAF7994638.1"/>
    </source>
</evidence>
<evidence type="ECO:0000256" key="11">
    <source>
        <dbReference type="ARBA" id="ARBA00023303"/>
    </source>
</evidence>
<keyword evidence="8 12" id="KW-1133">Transmembrane helix</keyword>
<evidence type="ECO:0000256" key="2">
    <source>
        <dbReference type="ARBA" id="ARBA00004651"/>
    </source>
</evidence>
<evidence type="ECO:0000256" key="9">
    <source>
        <dbReference type="ARBA" id="ARBA00023065"/>
    </source>
</evidence>
<reference evidence="13 14" key="1">
    <citation type="submission" date="2020-08" db="EMBL/GenBank/DDBJ databases">
        <title>Aphidius gifuensis genome sequencing and assembly.</title>
        <authorList>
            <person name="Du Z."/>
        </authorList>
    </citation>
    <scope>NUCLEOTIDE SEQUENCE [LARGE SCALE GENOMIC DNA]</scope>
    <source>
        <strain evidence="13">YNYX2018</strain>
        <tissue evidence="13">Adults</tissue>
    </source>
</reference>
<evidence type="ECO:0000256" key="8">
    <source>
        <dbReference type="ARBA" id="ARBA00022989"/>
    </source>
</evidence>
<keyword evidence="6" id="KW-0303">Gap junction</keyword>
<evidence type="ECO:0000256" key="10">
    <source>
        <dbReference type="ARBA" id="ARBA00023136"/>
    </source>
</evidence>
<keyword evidence="14" id="KW-1185">Reference proteome</keyword>
<comment type="subcellular location">
    <subcellularLocation>
        <location evidence="1">Cell junction</location>
        <location evidence="1">Gap junction</location>
    </subcellularLocation>
    <subcellularLocation>
        <location evidence="2 12">Cell membrane</location>
        <topology evidence="2 12">Multi-pass membrane protein</topology>
    </subcellularLocation>
</comment>
<sequence>MFELFSPIKCLLSREPVTIDNIVFRLHCRMTVIILTTFSILITAKQFVGDPISCIADGTIDKESIDAYCWIYSTFTIARHLRGVPGRHIANAGIGQGLPNDEIHHHRYYQWVCLVLALQAIVFYSPRALWIVRERGTVALLSRDLTSPLLRDVWSQERKEQLVEYFATTHLHAHTYYALSFFFCEILNFINVIVQILLLNVLLEGQFLKYGSSVVEFESETKPFERVDPMSRLFPKVSKCTIYTYGSSGSVQTKDALCVLPLNVVNEKTFVFLWFWLIFLAFAGAVAIIYRIIVLTQAHARIYLLRASTRTVPLSQIQTIVKTLNFGDWFLLYQLSRNVNPIVYRELITELANKFSGKYYSHVA</sequence>
<dbReference type="PANTHER" id="PTHR11893:SF43">
    <property type="entry name" value="INNEXIN INX4-RELATED"/>
    <property type="match status" value="1"/>
</dbReference>
<proteinExistence type="inferred from homology"/>
<dbReference type="GO" id="GO:0005921">
    <property type="term" value="C:gap junction"/>
    <property type="evidence" value="ECO:0007669"/>
    <property type="project" value="UniProtKB-SubCell"/>
</dbReference>
<dbReference type="PRINTS" id="PR01262">
    <property type="entry name" value="INNEXIN"/>
</dbReference>
<evidence type="ECO:0000313" key="14">
    <source>
        <dbReference type="Proteomes" id="UP000639338"/>
    </source>
</evidence>
<dbReference type="OrthoDB" id="5867527at2759"/>
<keyword evidence="4" id="KW-1003">Cell membrane</keyword>
<dbReference type="Pfam" id="PF00876">
    <property type="entry name" value="Innexin"/>
    <property type="match status" value="1"/>
</dbReference>
<feature type="transmembrane region" description="Helical" evidence="12">
    <location>
        <begin position="108"/>
        <end position="125"/>
    </location>
</feature>
<feature type="transmembrane region" description="Helical" evidence="12">
    <location>
        <begin position="271"/>
        <end position="293"/>
    </location>
</feature>
<keyword evidence="9 12" id="KW-0406">Ion transport</keyword>
<dbReference type="PANTHER" id="PTHR11893">
    <property type="entry name" value="INNEXIN"/>
    <property type="match status" value="1"/>
</dbReference>
<name>A0A835CUS3_APHGI</name>
<dbReference type="GO" id="GO:0034220">
    <property type="term" value="P:monoatomic ion transmembrane transport"/>
    <property type="evidence" value="ECO:0007669"/>
    <property type="project" value="UniProtKB-KW"/>
</dbReference>
<keyword evidence="5 12" id="KW-0812">Transmembrane</keyword>
<dbReference type="GO" id="GO:0007602">
    <property type="term" value="P:phototransduction"/>
    <property type="evidence" value="ECO:0007669"/>
    <property type="project" value="TreeGrafter"/>
</dbReference>
<dbReference type="GO" id="GO:0005886">
    <property type="term" value="C:plasma membrane"/>
    <property type="evidence" value="ECO:0007669"/>
    <property type="project" value="UniProtKB-SubCell"/>
</dbReference>
<dbReference type="Proteomes" id="UP000639338">
    <property type="component" value="Unassembled WGS sequence"/>
</dbReference>
<evidence type="ECO:0000256" key="7">
    <source>
        <dbReference type="ARBA" id="ARBA00022949"/>
    </source>
</evidence>
<protein>
    <recommendedName>
        <fullName evidence="12">Innexin</fullName>
    </recommendedName>
</protein>
<dbReference type="EMBL" id="JACMRX010000002">
    <property type="protein sequence ID" value="KAF7994638.1"/>
    <property type="molecule type" value="Genomic_DNA"/>
</dbReference>
<gene>
    <name evidence="12" type="primary">inx</name>
    <name evidence="13" type="ORF">HCN44_004110</name>
</gene>
<keyword evidence="11 12" id="KW-0407">Ion channel</keyword>